<accession>A0A164M9Q4</accession>
<gene>
    <name evidence="2" type="ORF">SISNIDRAFT_471736</name>
</gene>
<keyword evidence="3" id="KW-1185">Reference proteome</keyword>
<reference evidence="2 3" key="1">
    <citation type="journal article" date="2016" name="Mol. Biol. Evol.">
        <title>Comparative Genomics of Early-Diverging Mushroom-Forming Fungi Provides Insights into the Origins of Lignocellulose Decay Capabilities.</title>
        <authorList>
            <person name="Nagy L.G."/>
            <person name="Riley R."/>
            <person name="Tritt A."/>
            <person name="Adam C."/>
            <person name="Daum C."/>
            <person name="Floudas D."/>
            <person name="Sun H."/>
            <person name="Yadav J.S."/>
            <person name="Pangilinan J."/>
            <person name="Larsson K.H."/>
            <person name="Matsuura K."/>
            <person name="Barry K."/>
            <person name="Labutti K."/>
            <person name="Kuo R."/>
            <person name="Ohm R.A."/>
            <person name="Bhattacharya S.S."/>
            <person name="Shirouzu T."/>
            <person name="Yoshinaga Y."/>
            <person name="Martin F.M."/>
            <person name="Grigoriev I.V."/>
            <person name="Hibbett D.S."/>
        </authorList>
    </citation>
    <scope>NUCLEOTIDE SEQUENCE [LARGE SCALE GENOMIC DNA]</scope>
    <source>
        <strain evidence="2 3">HHB9708</strain>
    </source>
</reference>
<evidence type="ECO:0000313" key="2">
    <source>
        <dbReference type="EMBL" id="KZS86503.1"/>
    </source>
</evidence>
<organism evidence="2 3">
    <name type="scientific">Sistotremastrum niveocremeum HHB9708</name>
    <dbReference type="NCBI Taxonomy" id="1314777"/>
    <lineage>
        <taxon>Eukaryota</taxon>
        <taxon>Fungi</taxon>
        <taxon>Dikarya</taxon>
        <taxon>Basidiomycota</taxon>
        <taxon>Agaricomycotina</taxon>
        <taxon>Agaricomycetes</taxon>
        <taxon>Sistotremastrales</taxon>
        <taxon>Sistotremastraceae</taxon>
        <taxon>Sertulicium</taxon>
        <taxon>Sertulicium niveocremeum</taxon>
    </lineage>
</organism>
<feature type="region of interest" description="Disordered" evidence="1">
    <location>
        <begin position="254"/>
        <end position="302"/>
    </location>
</feature>
<feature type="compositionally biased region" description="Low complexity" evidence="1">
    <location>
        <begin position="254"/>
        <end position="269"/>
    </location>
</feature>
<proteinExistence type="predicted"/>
<dbReference type="EMBL" id="KV419491">
    <property type="protein sequence ID" value="KZS86503.1"/>
    <property type="molecule type" value="Genomic_DNA"/>
</dbReference>
<evidence type="ECO:0000256" key="1">
    <source>
        <dbReference type="SAM" id="MobiDB-lite"/>
    </source>
</evidence>
<name>A0A164M9Q4_9AGAM</name>
<evidence type="ECO:0000313" key="3">
    <source>
        <dbReference type="Proteomes" id="UP000076722"/>
    </source>
</evidence>
<protein>
    <submittedName>
        <fullName evidence="2">Uncharacterized protein</fullName>
    </submittedName>
</protein>
<dbReference type="AlphaFoldDB" id="A0A164M9Q4"/>
<dbReference type="Proteomes" id="UP000076722">
    <property type="component" value="Unassembled WGS sequence"/>
</dbReference>
<sequence>MTYHHALSNAPAYGKWVIEQRQALAEVKERGRCKVAQRGSKGGNSPTRALDAPKWKLIAPLERAAKMLPETPKYVPQIPKMPPGGPECWNIPKWAAPLFRGCKMLSGSPMMRPRMTIHIVVVTIHTIHYSSMTYNRASEYTLSSVAFGPDCTTSLAITCELDVKRGYRYATPRVMKANGERIKPSQYPTELPIGSPILVTAEPIVRLAMIGGVRKCFYSLRLVALRKVDGTVAIQDDFLGLSGITKILGKRKPSVVASSSSSAAGLASVPDGGEDEPSPSKRANQSKGKGKGSTSKSSEKDV</sequence>